<dbReference type="EMBL" id="CP042997">
    <property type="protein sequence ID" value="QEH34849.1"/>
    <property type="molecule type" value="Genomic_DNA"/>
</dbReference>
<dbReference type="GO" id="GO:0032259">
    <property type="term" value="P:methylation"/>
    <property type="evidence" value="ECO:0007669"/>
    <property type="project" value="UniProtKB-KW"/>
</dbReference>
<evidence type="ECO:0000313" key="4">
    <source>
        <dbReference type="Proteomes" id="UP000324233"/>
    </source>
</evidence>
<dbReference type="OrthoDB" id="1459304at2"/>
<dbReference type="Proteomes" id="UP000324233">
    <property type="component" value="Chromosome"/>
</dbReference>
<dbReference type="InterPro" id="IPR000878">
    <property type="entry name" value="4pyrrol_Mease"/>
</dbReference>
<name>A0A5B9W3T6_9BACT</name>
<evidence type="ECO:0000313" key="3">
    <source>
        <dbReference type="EMBL" id="QEH34849.1"/>
    </source>
</evidence>
<dbReference type="InterPro" id="IPR035996">
    <property type="entry name" value="4pyrrol_Methylase_sf"/>
</dbReference>
<gene>
    <name evidence="3" type="ORF">OJF2_33940</name>
</gene>
<dbReference type="InterPro" id="IPR014777">
    <property type="entry name" value="4pyrrole_Mease_sub1"/>
</dbReference>
<sequence>MTLSAGRGGGALVAVGTGIRIVGQLTTEAIAWMRRADRLLYVVNDAVAEATIRGLNPAAESLFGLYAEGSPRHRTYLAMVGRILDSVRAGGVTCAVTYGHPGVFAWPIHEAIRLARAEGYPATMLPAVSAEDCLFADLGVDPARHGCQSYEATDFLLHRRSVDVASDVILWQVGAVGDPNYHAGDYDLSLLPLLSERLARIYPEGHLGYVYEAAVHPGADPYISPVPLGLLHQARLSSSSTLYIPAARAPEVDAVVRDRLEALASGPFREPPPAAGPREPSDDAPSATPGGRAPDRSSRQL</sequence>
<dbReference type="AlphaFoldDB" id="A0A5B9W3T6"/>
<dbReference type="KEGG" id="agv:OJF2_33940"/>
<dbReference type="SUPFAM" id="SSF53790">
    <property type="entry name" value="Tetrapyrrole methylase"/>
    <property type="match status" value="1"/>
</dbReference>
<keyword evidence="3" id="KW-0808">Transferase</keyword>
<feature type="domain" description="Tetrapyrrole methylase" evidence="2">
    <location>
        <begin position="12"/>
        <end position="152"/>
    </location>
</feature>
<dbReference type="RefSeq" id="WP_148594717.1">
    <property type="nucleotide sequence ID" value="NZ_CP042997.1"/>
</dbReference>
<feature type="region of interest" description="Disordered" evidence="1">
    <location>
        <begin position="263"/>
        <end position="301"/>
    </location>
</feature>
<evidence type="ECO:0000259" key="2">
    <source>
        <dbReference type="Pfam" id="PF00590"/>
    </source>
</evidence>
<keyword evidence="3" id="KW-0489">Methyltransferase</keyword>
<dbReference type="CDD" id="cd19916">
    <property type="entry name" value="OphMA_like"/>
    <property type="match status" value="1"/>
</dbReference>
<dbReference type="Gene3D" id="3.40.1010.10">
    <property type="entry name" value="Cobalt-precorrin-4 Transmethylase, Domain 1"/>
    <property type="match status" value="1"/>
</dbReference>
<evidence type="ECO:0000256" key="1">
    <source>
        <dbReference type="SAM" id="MobiDB-lite"/>
    </source>
</evidence>
<reference evidence="3 4" key="1">
    <citation type="submission" date="2019-08" db="EMBL/GenBank/DDBJ databases">
        <title>Deep-cultivation of Planctomycetes and their phenomic and genomic characterization uncovers novel biology.</title>
        <authorList>
            <person name="Wiegand S."/>
            <person name="Jogler M."/>
            <person name="Boedeker C."/>
            <person name="Pinto D."/>
            <person name="Vollmers J."/>
            <person name="Rivas-Marin E."/>
            <person name="Kohn T."/>
            <person name="Peeters S.H."/>
            <person name="Heuer A."/>
            <person name="Rast P."/>
            <person name="Oberbeckmann S."/>
            <person name="Bunk B."/>
            <person name="Jeske O."/>
            <person name="Meyerdierks A."/>
            <person name="Storesund J.E."/>
            <person name="Kallscheuer N."/>
            <person name="Luecker S."/>
            <person name="Lage O.M."/>
            <person name="Pohl T."/>
            <person name="Merkel B.J."/>
            <person name="Hornburger P."/>
            <person name="Mueller R.-W."/>
            <person name="Bruemmer F."/>
            <person name="Labrenz M."/>
            <person name="Spormann A.M."/>
            <person name="Op den Camp H."/>
            <person name="Overmann J."/>
            <person name="Amann R."/>
            <person name="Jetten M.S.M."/>
            <person name="Mascher T."/>
            <person name="Medema M.H."/>
            <person name="Devos D.P."/>
            <person name="Kaster A.-K."/>
            <person name="Ovreas L."/>
            <person name="Rohde M."/>
            <person name="Galperin M.Y."/>
            <person name="Jogler C."/>
        </authorList>
    </citation>
    <scope>NUCLEOTIDE SEQUENCE [LARGE SCALE GENOMIC DNA]</scope>
    <source>
        <strain evidence="3 4">OJF2</strain>
    </source>
</reference>
<organism evidence="3 4">
    <name type="scientific">Aquisphaera giovannonii</name>
    <dbReference type="NCBI Taxonomy" id="406548"/>
    <lineage>
        <taxon>Bacteria</taxon>
        <taxon>Pseudomonadati</taxon>
        <taxon>Planctomycetota</taxon>
        <taxon>Planctomycetia</taxon>
        <taxon>Isosphaerales</taxon>
        <taxon>Isosphaeraceae</taxon>
        <taxon>Aquisphaera</taxon>
    </lineage>
</organism>
<protein>
    <submittedName>
        <fullName evidence="3">Tetrapyrrole (Corrin/Porphyrin) Methylase</fullName>
    </submittedName>
</protein>
<dbReference type="Pfam" id="PF00590">
    <property type="entry name" value="TP_methylase"/>
    <property type="match status" value="1"/>
</dbReference>
<accession>A0A5B9W3T6</accession>
<proteinExistence type="predicted"/>
<dbReference type="GO" id="GO:0008168">
    <property type="term" value="F:methyltransferase activity"/>
    <property type="evidence" value="ECO:0007669"/>
    <property type="project" value="UniProtKB-KW"/>
</dbReference>
<keyword evidence="4" id="KW-1185">Reference proteome</keyword>